<gene>
    <name evidence="2" type="ORF">NIES2135_05100</name>
</gene>
<name>A0A1Z4JAF4_LEPBY</name>
<evidence type="ECO:0000256" key="1">
    <source>
        <dbReference type="SAM" id="MobiDB-lite"/>
    </source>
</evidence>
<organism evidence="2 3">
    <name type="scientific">Leptolyngbya boryana NIES-2135</name>
    <dbReference type="NCBI Taxonomy" id="1973484"/>
    <lineage>
        <taxon>Bacteria</taxon>
        <taxon>Bacillati</taxon>
        <taxon>Cyanobacteriota</taxon>
        <taxon>Cyanophyceae</taxon>
        <taxon>Leptolyngbyales</taxon>
        <taxon>Leptolyngbyaceae</taxon>
        <taxon>Leptolyngbya group</taxon>
        <taxon>Leptolyngbya</taxon>
    </lineage>
</organism>
<sequence>MTFRMSRATALILRELAERIMPMDEFLASQRSACPEPQCDPEDGGKNRDVDDASSLDGAELGICRDSNSAELG</sequence>
<keyword evidence="3" id="KW-1185">Reference proteome</keyword>
<dbReference type="EMBL" id="AP018203">
    <property type="protein sequence ID" value="BAY53700.1"/>
    <property type="molecule type" value="Genomic_DNA"/>
</dbReference>
<feature type="region of interest" description="Disordered" evidence="1">
    <location>
        <begin position="31"/>
        <end position="58"/>
    </location>
</feature>
<accession>A0A1Z4JAF4</accession>
<dbReference type="AlphaFoldDB" id="A0A1Z4JAF4"/>
<evidence type="ECO:0000313" key="2">
    <source>
        <dbReference type="EMBL" id="BAY53700.1"/>
    </source>
</evidence>
<dbReference type="Proteomes" id="UP000217895">
    <property type="component" value="Chromosome"/>
</dbReference>
<proteinExistence type="predicted"/>
<evidence type="ECO:0000313" key="3">
    <source>
        <dbReference type="Proteomes" id="UP000217895"/>
    </source>
</evidence>
<reference evidence="2 3" key="1">
    <citation type="submission" date="2017-06" db="EMBL/GenBank/DDBJ databases">
        <title>Genome sequencing of cyanobaciteial culture collection at National Institute for Environmental Studies (NIES).</title>
        <authorList>
            <person name="Hirose Y."/>
            <person name="Shimura Y."/>
            <person name="Fujisawa T."/>
            <person name="Nakamura Y."/>
            <person name="Kawachi M."/>
        </authorList>
    </citation>
    <scope>NUCLEOTIDE SEQUENCE [LARGE SCALE GENOMIC DNA]</scope>
    <source>
        <strain evidence="2 3">NIES-2135</strain>
    </source>
</reference>
<protein>
    <submittedName>
        <fullName evidence="2">Uncharacterized protein</fullName>
    </submittedName>
</protein>